<protein>
    <submittedName>
        <fullName evidence="1">DNA-binding protein</fullName>
    </submittedName>
</protein>
<comment type="caution">
    <text evidence="1">The sequence shown here is derived from an EMBL/GenBank/DDBJ whole genome shotgun (WGS) entry which is preliminary data.</text>
</comment>
<dbReference type="GO" id="GO:0003677">
    <property type="term" value="F:DNA binding"/>
    <property type="evidence" value="ECO:0007669"/>
    <property type="project" value="UniProtKB-KW"/>
</dbReference>
<reference evidence="1 2" key="1">
    <citation type="submission" date="2018-08" db="EMBL/GenBank/DDBJ databases">
        <title>A genome reference for cultivated species of the human gut microbiota.</title>
        <authorList>
            <person name="Zou Y."/>
            <person name="Xue W."/>
            <person name="Luo G."/>
        </authorList>
    </citation>
    <scope>NUCLEOTIDE SEQUENCE [LARGE SCALE GENOMIC DNA]</scope>
    <source>
        <strain evidence="1 2">AM43-2</strain>
    </source>
</reference>
<dbReference type="AlphaFoldDB" id="A0A413S2C4"/>
<name>A0A413S2C4_9FIRM</name>
<sequence length="66" mass="7558">MIYEKYLLDVNDVGMLLHCSNSHAYRVIRDLNKELAKGGYLVVAGKIPKAYLEQKLFGLKESEKEN</sequence>
<keyword evidence="1" id="KW-0238">DNA-binding</keyword>
<dbReference type="Proteomes" id="UP000284598">
    <property type="component" value="Unassembled WGS sequence"/>
</dbReference>
<evidence type="ECO:0000313" key="1">
    <source>
        <dbReference type="EMBL" id="RHA55534.1"/>
    </source>
</evidence>
<accession>A0A413S2C4</accession>
<dbReference type="EMBL" id="QSFO01000004">
    <property type="protein sequence ID" value="RHA55534.1"/>
    <property type="molecule type" value="Genomic_DNA"/>
</dbReference>
<dbReference type="RefSeq" id="WP_117900690.1">
    <property type="nucleotide sequence ID" value="NZ_CATZTO010000003.1"/>
</dbReference>
<gene>
    <name evidence="1" type="ORF">DW929_04195</name>
</gene>
<organism evidence="1 2">
    <name type="scientific">Eubacterium ventriosum</name>
    <dbReference type="NCBI Taxonomy" id="39496"/>
    <lineage>
        <taxon>Bacteria</taxon>
        <taxon>Bacillati</taxon>
        <taxon>Bacillota</taxon>
        <taxon>Clostridia</taxon>
        <taxon>Eubacteriales</taxon>
        <taxon>Eubacteriaceae</taxon>
        <taxon>Eubacterium</taxon>
    </lineage>
</organism>
<proteinExistence type="predicted"/>
<evidence type="ECO:0000313" key="2">
    <source>
        <dbReference type="Proteomes" id="UP000284598"/>
    </source>
</evidence>